<evidence type="ECO:0000256" key="1">
    <source>
        <dbReference type="ARBA" id="ARBA00004496"/>
    </source>
</evidence>
<evidence type="ECO:0000313" key="12">
    <source>
        <dbReference type="EMBL" id="KAL3418271.1"/>
    </source>
</evidence>
<evidence type="ECO:0000256" key="7">
    <source>
        <dbReference type="ARBA" id="ARBA00023242"/>
    </source>
</evidence>
<sequence length="626" mass="68343">MDITKFIVTGRDQALLYGDYSTYRSQLSGRIHNLRKRLGIATKPRAKYTPKPPVTAADIGSNHEYVHLLLLTSERAWANAMTMKSVHSVETKGITGSARSHIISRLHKATTYADELFRLLGDRETTGATDVDVIEVRAYAASLTGAVAFEKQDWEKCVQSYSEARILYSALETSTKSDTFKDLLSATVDPSIRYSAYQMRLPRTIAVPVIARKYFPRSDGALVAQIEKLDPDALKDQATKNKEESTDSGAAPKTITWRSRQVDLEDAAIATALAAVNTASVKLAEVLSSGSLQQSRDKASAYDDVLIASQDAVDATKHAIDELTGEGVGQGDKRMQSLQITRTAVSYDMVSWRIGRNRVLAGERDGAILGSNSASKKRKNDQEAPNKEESTAKKLAHLQEKVVLYDGIMQSLDSIKELPGVAADSDFVEELDAKYGYFQALKCLTIARSHAILSAPQNALALLARAVQLSTKAQGQFSSQMETDDSTTPPNITITSTSSQYLYKLLLSELQHYRALVELANLDSAAATKARAALESKPFLIDNLNLYPEAGADLHRIVNYPPSIEPVPVKPLFFDAAWNYIEYPGREIEQVRPTVGGQADGAGKKGVDATAAAAGQQKKGWFGFGR</sequence>
<feature type="region of interest" description="Disordered" evidence="11">
    <location>
        <begin position="370"/>
        <end position="392"/>
    </location>
</feature>
<evidence type="ECO:0000313" key="13">
    <source>
        <dbReference type="Proteomes" id="UP001629113"/>
    </source>
</evidence>
<evidence type="ECO:0000256" key="5">
    <source>
        <dbReference type="ARBA" id="ARBA00022884"/>
    </source>
</evidence>
<protein>
    <recommendedName>
        <fullName evidence="9 10">Signal recognition particle subunit SRP68</fullName>
        <shortName evidence="10">SRP68</shortName>
    </recommendedName>
</protein>
<evidence type="ECO:0000256" key="10">
    <source>
        <dbReference type="PIRNR" id="PIRNR038995"/>
    </source>
</evidence>
<comment type="function">
    <text evidence="10">Component of the signal recognition particle (SRP) complex, a ribonucleoprotein complex that mediates the cotranslational targeting of secretory and membrane proteins to the endoplasmic reticulum (ER). The SRP complex interacts with the signal sequence in nascent secretory and membrane proteins and directs them to the membrane of the ER.</text>
</comment>
<accession>A0ABR4P4P7</accession>
<keyword evidence="13" id="KW-1185">Reference proteome</keyword>
<proteinExistence type="inferred from homology"/>
<evidence type="ECO:0000256" key="8">
    <source>
        <dbReference type="ARBA" id="ARBA00023274"/>
    </source>
</evidence>
<dbReference type="PANTHER" id="PTHR12860">
    <property type="entry name" value="SIGNAL RECOGNITION PARTICLE 68 KDA PROTEIN"/>
    <property type="match status" value="1"/>
</dbReference>
<dbReference type="PIRSF" id="PIRSF038995">
    <property type="entry name" value="SRP68"/>
    <property type="match status" value="1"/>
</dbReference>
<comment type="subcellular location">
    <subcellularLocation>
        <location evidence="1 10">Cytoplasm</location>
    </subcellularLocation>
    <subcellularLocation>
        <location evidence="2">Nucleus</location>
        <location evidence="2">Nucleolus</location>
    </subcellularLocation>
</comment>
<organism evidence="12 13">
    <name type="scientific">Phlyctema vagabunda</name>
    <dbReference type="NCBI Taxonomy" id="108571"/>
    <lineage>
        <taxon>Eukaryota</taxon>
        <taxon>Fungi</taxon>
        <taxon>Dikarya</taxon>
        <taxon>Ascomycota</taxon>
        <taxon>Pezizomycotina</taxon>
        <taxon>Leotiomycetes</taxon>
        <taxon>Helotiales</taxon>
        <taxon>Dermateaceae</taxon>
        <taxon>Phlyctema</taxon>
    </lineage>
</organism>
<keyword evidence="5 10" id="KW-0694">RNA-binding</keyword>
<dbReference type="PANTHER" id="PTHR12860:SF0">
    <property type="entry name" value="SIGNAL RECOGNITION PARTICLE SUBUNIT SRP68"/>
    <property type="match status" value="1"/>
</dbReference>
<dbReference type="InterPro" id="IPR034652">
    <property type="entry name" value="SRP68-RBD"/>
</dbReference>
<evidence type="ECO:0000256" key="9">
    <source>
        <dbReference type="ARBA" id="ARBA00029498"/>
    </source>
</evidence>
<gene>
    <name evidence="12" type="ORF">PVAG01_09987</name>
</gene>
<evidence type="ECO:0000256" key="3">
    <source>
        <dbReference type="ARBA" id="ARBA00009352"/>
    </source>
</evidence>
<evidence type="ECO:0000256" key="11">
    <source>
        <dbReference type="SAM" id="MobiDB-lite"/>
    </source>
</evidence>
<keyword evidence="6 10" id="KW-0733">Signal recognition particle</keyword>
<name>A0ABR4P4P7_9HELO</name>
<keyword evidence="8 10" id="KW-0687">Ribonucleoprotein</keyword>
<dbReference type="InterPro" id="IPR026258">
    <property type="entry name" value="SRP68"/>
</dbReference>
<keyword evidence="7" id="KW-0539">Nucleus</keyword>
<feature type="compositionally biased region" description="Basic and acidic residues" evidence="11">
    <location>
        <begin position="380"/>
        <end position="392"/>
    </location>
</feature>
<dbReference type="Gene3D" id="1.10.3450.40">
    <property type="entry name" value="Signal recognition particle, SRP68 subunit, RNA-binding domain"/>
    <property type="match status" value="1"/>
</dbReference>
<dbReference type="CDD" id="cd15481">
    <property type="entry name" value="SRP68-RBD"/>
    <property type="match status" value="1"/>
</dbReference>
<dbReference type="EMBL" id="JBFCZG010000009">
    <property type="protein sequence ID" value="KAL3418271.1"/>
    <property type="molecule type" value="Genomic_DNA"/>
</dbReference>
<dbReference type="InterPro" id="IPR038253">
    <property type="entry name" value="SRP68_N_sf"/>
</dbReference>
<evidence type="ECO:0000256" key="4">
    <source>
        <dbReference type="ARBA" id="ARBA00022490"/>
    </source>
</evidence>
<comment type="caution">
    <text evidence="12">The sequence shown here is derived from an EMBL/GenBank/DDBJ whole genome shotgun (WGS) entry which is preliminary data.</text>
</comment>
<reference evidence="12 13" key="1">
    <citation type="submission" date="2024-06" db="EMBL/GenBank/DDBJ databases">
        <title>Complete genome of Phlyctema vagabunda strain 19-DSS-EL-015.</title>
        <authorList>
            <person name="Fiorenzani C."/>
        </authorList>
    </citation>
    <scope>NUCLEOTIDE SEQUENCE [LARGE SCALE GENOMIC DNA]</scope>
    <source>
        <strain evidence="12 13">19-DSS-EL-015</strain>
    </source>
</reference>
<dbReference type="Proteomes" id="UP001629113">
    <property type="component" value="Unassembled WGS sequence"/>
</dbReference>
<keyword evidence="4 10" id="KW-0963">Cytoplasm</keyword>
<evidence type="ECO:0000256" key="6">
    <source>
        <dbReference type="ARBA" id="ARBA00023135"/>
    </source>
</evidence>
<dbReference type="Pfam" id="PF16969">
    <property type="entry name" value="SRP68"/>
    <property type="match status" value="1"/>
</dbReference>
<evidence type="ECO:0000256" key="2">
    <source>
        <dbReference type="ARBA" id="ARBA00004604"/>
    </source>
</evidence>
<comment type="similarity">
    <text evidence="3 10">Belongs to the SRP68 family.</text>
</comment>